<dbReference type="GO" id="GO:0046872">
    <property type="term" value="F:metal ion binding"/>
    <property type="evidence" value="ECO:0007669"/>
    <property type="project" value="UniProtKB-KW"/>
</dbReference>
<keyword evidence="7" id="KW-0472">Membrane</keyword>
<keyword evidence="6" id="KW-0106">Calcium</keyword>
<dbReference type="SUPFAM" id="SSF56235">
    <property type="entry name" value="N-terminal nucleophile aminohydrolases (Ntn hydrolases)"/>
    <property type="match status" value="1"/>
</dbReference>
<dbReference type="PIRSF" id="PIRSF001227">
    <property type="entry name" value="Pen_acylase"/>
    <property type="match status" value="1"/>
</dbReference>
<organism evidence="8">
    <name type="scientific">Candidatus Endohaliclona renieramycinifaciens</name>
    <dbReference type="NCBI Taxonomy" id="2565582"/>
    <lineage>
        <taxon>Bacteria</taxon>
        <taxon>Pseudomonadati</taxon>
        <taxon>Pseudomonadota</taxon>
        <taxon>Gammaproteobacteria</taxon>
        <taxon>Legionellales</taxon>
        <taxon>Candidatus Endohaliclona</taxon>
    </lineage>
</organism>
<feature type="transmembrane region" description="Helical" evidence="7">
    <location>
        <begin position="20"/>
        <end position="39"/>
    </location>
</feature>
<keyword evidence="6" id="KW-0479">Metal-binding</keyword>
<feature type="transmembrane region" description="Helical" evidence="7">
    <location>
        <begin position="59"/>
        <end position="77"/>
    </location>
</feature>
<accession>A0A4D6G3D0</accession>
<evidence type="ECO:0000256" key="2">
    <source>
        <dbReference type="ARBA" id="ARBA00022801"/>
    </source>
</evidence>
<dbReference type="CDD" id="cd03747">
    <property type="entry name" value="Ntn_PGA_like"/>
    <property type="match status" value="1"/>
</dbReference>
<keyword evidence="2" id="KW-0378">Hydrolase</keyword>
<dbReference type="EMBL" id="MK748462">
    <property type="protein sequence ID" value="QCC21387.1"/>
    <property type="molecule type" value="Genomic_DNA"/>
</dbReference>
<proteinExistence type="inferred from homology"/>
<comment type="subunit">
    <text evidence="4">Heterodimer of an alpha subunit and a beta subunit processed from the same precursor.</text>
</comment>
<name>A0A4D6G3D0_9GAMM</name>
<comment type="similarity">
    <text evidence="1">Belongs to the peptidase S45 family.</text>
</comment>
<geneLocation type="plasmid" evidence="8">
    <name>p-ren_Ren-Bali-16-03</name>
</geneLocation>
<dbReference type="PANTHER" id="PTHR34218:SF4">
    <property type="entry name" value="ACYL-HOMOSERINE LACTONE ACYLASE QUIP"/>
    <property type="match status" value="1"/>
</dbReference>
<keyword evidence="3" id="KW-0865">Zymogen</keyword>
<dbReference type="GO" id="GO:0017000">
    <property type="term" value="P:antibiotic biosynthetic process"/>
    <property type="evidence" value="ECO:0007669"/>
    <property type="project" value="InterPro"/>
</dbReference>
<reference evidence="8" key="1">
    <citation type="journal article" date="2019" name="Nat. Microbiol.">
        <title>Localized production of defence chemicals by intracellular symbionts of Haliclona sponges.</title>
        <authorList>
            <person name="Tianero M.D."/>
            <person name="Balaich J.N."/>
            <person name="Donia M.S."/>
        </authorList>
    </citation>
    <scope>NUCLEOTIDE SEQUENCE</scope>
    <source>
        <plasmid evidence="8">p-ren_Ren-Bali-16-03</plasmid>
    </source>
</reference>
<feature type="active site" description="Nucleophile" evidence="5">
    <location>
        <position position="319"/>
    </location>
</feature>
<dbReference type="InterPro" id="IPR029055">
    <property type="entry name" value="Ntn_hydrolases_N"/>
</dbReference>
<dbReference type="Gene3D" id="1.10.1400.10">
    <property type="match status" value="1"/>
</dbReference>
<dbReference type="PANTHER" id="PTHR34218">
    <property type="entry name" value="PEPTIDASE S45 PENICILLIN AMIDASE"/>
    <property type="match status" value="1"/>
</dbReference>
<evidence type="ECO:0000256" key="5">
    <source>
        <dbReference type="PIRSR" id="PIRSR001227-1"/>
    </source>
</evidence>
<comment type="cofactor">
    <cofactor evidence="6">
        <name>Ca(2+)</name>
        <dbReference type="ChEBI" id="CHEBI:29108"/>
    </cofactor>
    <text evidence="6">Binds 1 Ca(2+) ion per dimer.</text>
</comment>
<evidence type="ECO:0000313" key="8">
    <source>
        <dbReference type="EMBL" id="QCC21387.1"/>
    </source>
</evidence>
<dbReference type="InterPro" id="IPR043147">
    <property type="entry name" value="Penicillin_amidase_A-knob"/>
</dbReference>
<feature type="binding site" evidence="6">
    <location>
        <position position="391"/>
    </location>
    <ligand>
        <name>Ca(2+)</name>
        <dbReference type="ChEBI" id="CHEBI:29108"/>
    </ligand>
</feature>
<protein>
    <submittedName>
        <fullName evidence="8">RenL</fullName>
    </submittedName>
</protein>
<dbReference type="Pfam" id="PF01804">
    <property type="entry name" value="Penicil_amidase"/>
    <property type="match status" value="1"/>
</dbReference>
<dbReference type="InterPro" id="IPR023343">
    <property type="entry name" value="Penicillin_amidase_dom1"/>
</dbReference>
<evidence type="ECO:0000256" key="6">
    <source>
        <dbReference type="PIRSR" id="PIRSR001227-2"/>
    </source>
</evidence>
<evidence type="ECO:0000256" key="4">
    <source>
        <dbReference type="ARBA" id="ARBA00038735"/>
    </source>
</evidence>
<dbReference type="AlphaFoldDB" id="A0A4D6G3D0"/>
<dbReference type="GO" id="GO:0016811">
    <property type="term" value="F:hydrolase activity, acting on carbon-nitrogen (but not peptide) bonds, in linear amides"/>
    <property type="evidence" value="ECO:0007669"/>
    <property type="project" value="InterPro"/>
</dbReference>
<dbReference type="Gene3D" id="1.10.439.10">
    <property type="entry name" value="Penicillin Amidohydrolase, domain 1"/>
    <property type="match status" value="1"/>
</dbReference>
<dbReference type="InterPro" id="IPR043146">
    <property type="entry name" value="Penicillin_amidase_N_B-knob"/>
</dbReference>
<dbReference type="InterPro" id="IPR014395">
    <property type="entry name" value="Pen/GL7ACA/AHL_acylase"/>
</dbReference>
<keyword evidence="8" id="KW-0614">Plasmid</keyword>
<dbReference type="Gene3D" id="2.30.120.10">
    <property type="match status" value="1"/>
</dbReference>
<evidence type="ECO:0000256" key="3">
    <source>
        <dbReference type="ARBA" id="ARBA00023145"/>
    </source>
</evidence>
<evidence type="ECO:0000256" key="1">
    <source>
        <dbReference type="ARBA" id="ARBA00006586"/>
    </source>
</evidence>
<keyword evidence="7" id="KW-1133">Transmembrane helix</keyword>
<sequence length="824" mass="94188">MLLASYQSINLIYSQVYGQGFYLFIFDYWIIVQVSGLLLKFIKSLSVEMRKRFSMKNYLNFIILLAAFSLIFMIWIVSNYNQKDKDILLNTPNGKAVIRFDSHGVPHVSSETSDLAVFFGLGYVHAKDRFWQMEFQRHVVKGTLSEIFGEATIPQDKFLRTWGFYRSASNDWNTLDEKTKAIINSYTAGINEFLKNDNLPIELILLRYKPQEWTNIDSIAWGKIVAWQLQNSWQDKIENYCLRETYGQSIASLIKPPYPQDAPTTLSTQNLISSGLLNKSFKQVGNTTTLVKTVIPNISNIHKQLSHTANIYNISGKGSNNWVISGKFTKSGRPILANDIHLELSAPTLWYLTELDGPKLHVRGASIPGLPSIITGRNAHIAWGITSTGVDTQDIYIVSNIEPIESIKEAIYVKNSDMVQHEIKISPVGPIINDIIEESSSNLPDKIAVKWTALQPGDTTIQSFLEINYAKNWKEFKEALKSYIAPSLNFVYADNQNNIGYYLPGLIPIRNGWNGKFPIPLDKKHQWEGFIPFEDLPHVYNPQEGIIVSANNKCVPDSYPYELTYRWVESPYRILRLLDLLKNQNHDLDLESMIHIQTDTKNSLWKEMKPIMLQTLPLDSISQKALGILKNWDGDLAVNSIGATIFSFWFQEIKKMQPTPTIELLNLTSTLFIVNQLIHNGEFCKINNANNCKQYLSLTLQTAMQKLIERLGENEKNWQWGKVHSSTFKALGIGEIKWLSWIWNRSISTPGDSYTVNVGTYNDHFDQIGGATYRQLIDLSDFENSYYIQALGQSGNPLSKHYDDLMNMWQKGQYIKMKNITNNT</sequence>
<evidence type="ECO:0000256" key="7">
    <source>
        <dbReference type="SAM" id="Phobius"/>
    </source>
</evidence>
<keyword evidence="7" id="KW-0812">Transmembrane</keyword>
<dbReference type="InterPro" id="IPR002692">
    <property type="entry name" value="S45"/>
</dbReference>
<dbReference type="Gene3D" id="3.60.20.10">
    <property type="entry name" value="Glutamine Phosphoribosylpyrophosphate, subunit 1, domain 1"/>
    <property type="match status" value="1"/>
</dbReference>
<feature type="binding site" evidence="6">
    <location>
        <position position="394"/>
    </location>
    <ligand>
        <name>Ca(2+)</name>
        <dbReference type="ChEBI" id="CHEBI:29108"/>
    </ligand>
</feature>